<comment type="caution">
    <text evidence="2">The sequence shown here is derived from an EMBL/GenBank/DDBJ whole genome shotgun (WGS) entry which is preliminary data.</text>
</comment>
<evidence type="ECO:0000313" key="3">
    <source>
        <dbReference type="Proteomes" id="UP000290288"/>
    </source>
</evidence>
<sequence>MPSLRRTTSSPAVRSSPYSSALNGVQVARGHGHRRSSGSDTIGRRVLADIEWWRVTDGQCDPSAGDQGLEDHTTDDDQNGVGSPIAGVSFLNVDYGVDHLSWPPATPVSSTEASSALPTAEFAALSIVPRTPPSRACALENASASSSLESTPEPSFFATERLRFSDMDTMYFEDDFALTPLTFGLPSFPPALARAHTFADCFSLQDDYSSYGGPLLLAPSLVC</sequence>
<evidence type="ECO:0000313" key="2">
    <source>
        <dbReference type="EMBL" id="RXW20464.1"/>
    </source>
</evidence>
<reference evidence="2 3" key="1">
    <citation type="submission" date="2019-01" db="EMBL/GenBank/DDBJ databases">
        <title>Draft genome sequence of Psathyrella aberdarensis IHI B618.</title>
        <authorList>
            <person name="Buettner E."/>
            <person name="Kellner H."/>
        </authorList>
    </citation>
    <scope>NUCLEOTIDE SEQUENCE [LARGE SCALE GENOMIC DNA]</scope>
    <source>
        <strain evidence="2 3">IHI B618</strain>
    </source>
</reference>
<accession>A0A4Q2DNC0</accession>
<feature type="region of interest" description="Disordered" evidence="1">
    <location>
        <begin position="1"/>
        <end position="40"/>
    </location>
</feature>
<dbReference type="Proteomes" id="UP000290288">
    <property type="component" value="Unassembled WGS sequence"/>
</dbReference>
<feature type="compositionally biased region" description="Low complexity" evidence="1">
    <location>
        <begin position="9"/>
        <end position="21"/>
    </location>
</feature>
<name>A0A4Q2DNC0_9AGAR</name>
<evidence type="ECO:0000256" key="1">
    <source>
        <dbReference type="SAM" id="MobiDB-lite"/>
    </source>
</evidence>
<feature type="region of interest" description="Disordered" evidence="1">
    <location>
        <begin position="58"/>
        <end position="82"/>
    </location>
</feature>
<proteinExistence type="predicted"/>
<keyword evidence="3" id="KW-1185">Reference proteome</keyword>
<gene>
    <name evidence="2" type="ORF">EST38_g5399</name>
</gene>
<dbReference type="AlphaFoldDB" id="A0A4Q2DNC0"/>
<protein>
    <submittedName>
        <fullName evidence="2">Uncharacterized protein</fullName>
    </submittedName>
</protein>
<organism evidence="2 3">
    <name type="scientific">Candolleomyces aberdarensis</name>
    <dbReference type="NCBI Taxonomy" id="2316362"/>
    <lineage>
        <taxon>Eukaryota</taxon>
        <taxon>Fungi</taxon>
        <taxon>Dikarya</taxon>
        <taxon>Basidiomycota</taxon>
        <taxon>Agaricomycotina</taxon>
        <taxon>Agaricomycetes</taxon>
        <taxon>Agaricomycetidae</taxon>
        <taxon>Agaricales</taxon>
        <taxon>Agaricineae</taxon>
        <taxon>Psathyrellaceae</taxon>
        <taxon>Candolleomyces</taxon>
    </lineage>
</organism>
<dbReference type="EMBL" id="SDEE01000148">
    <property type="protein sequence ID" value="RXW20464.1"/>
    <property type="molecule type" value="Genomic_DNA"/>
</dbReference>
<dbReference type="OrthoDB" id="3236040at2759"/>